<comment type="caution">
    <text evidence="3">The sequence shown here is derived from an EMBL/GenBank/DDBJ whole genome shotgun (WGS) entry which is preliminary data.</text>
</comment>
<protein>
    <submittedName>
        <fullName evidence="3">Alpha/beta hydrolase</fullName>
    </submittedName>
</protein>
<dbReference type="Proteomes" id="UP000297693">
    <property type="component" value="Unassembled WGS sequence"/>
</dbReference>
<keyword evidence="1 3" id="KW-0378">Hydrolase</keyword>
<dbReference type="InterPro" id="IPR050266">
    <property type="entry name" value="AB_hydrolase_sf"/>
</dbReference>
<dbReference type="InterPro" id="IPR000073">
    <property type="entry name" value="AB_hydrolase_1"/>
</dbReference>
<name>A0A4R9JX68_9LEPT</name>
<dbReference type="Pfam" id="PF00561">
    <property type="entry name" value="Abhydrolase_1"/>
    <property type="match status" value="1"/>
</dbReference>
<dbReference type="GO" id="GO:0016787">
    <property type="term" value="F:hydrolase activity"/>
    <property type="evidence" value="ECO:0007669"/>
    <property type="project" value="UniProtKB-KW"/>
</dbReference>
<sequence length="288" mass="33363">METKNIYASGILPIEGFNLKYLIEGIGHEAIVVGSAIYYPRVFSENFKSHFKTLFLDHRGFAETTNDFQKSDFELHKILSDIEIARNHFGFGKVTMIGHSAHGYMALEYAKKFPESVSGVVIIGTGPSHGSHMAYALQDWEELSCPLRKEKWKADQQRFLPKIENDPGRAFVFYCLSAESKSWYDLSYESEPLWDGITANPLGIDYLYGEVFRDLKIEEGLESLHLPVYLALGRFDYLVAPFYTWNPYRHLFQNLHIRVFERSAHNPQKEESESFDAELLQWLEREKK</sequence>
<dbReference type="PANTHER" id="PTHR43798:SF31">
    <property type="entry name" value="AB HYDROLASE SUPERFAMILY PROTEIN YCLE"/>
    <property type="match status" value="1"/>
</dbReference>
<evidence type="ECO:0000259" key="2">
    <source>
        <dbReference type="Pfam" id="PF00561"/>
    </source>
</evidence>
<dbReference type="Gene3D" id="3.40.50.1820">
    <property type="entry name" value="alpha/beta hydrolase"/>
    <property type="match status" value="1"/>
</dbReference>
<evidence type="ECO:0000313" key="3">
    <source>
        <dbReference type="EMBL" id="TGL56664.1"/>
    </source>
</evidence>
<accession>A0A4R9JX68</accession>
<dbReference type="InterPro" id="IPR029058">
    <property type="entry name" value="AB_hydrolase_fold"/>
</dbReference>
<gene>
    <name evidence="3" type="ORF">EHQ58_15820</name>
</gene>
<dbReference type="AlphaFoldDB" id="A0A4R9JX68"/>
<feature type="domain" description="AB hydrolase-1" evidence="2">
    <location>
        <begin position="23"/>
        <end position="270"/>
    </location>
</feature>
<dbReference type="GO" id="GO:0016020">
    <property type="term" value="C:membrane"/>
    <property type="evidence" value="ECO:0007669"/>
    <property type="project" value="TreeGrafter"/>
</dbReference>
<evidence type="ECO:0000313" key="4">
    <source>
        <dbReference type="Proteomes" id="UP000297693"/>
    </source>
</evidence>
<dbReference type="SUPFAM" id="SSF53474">
    <property type="entry name" value="alpha/beta-Hydrolases"/>
    <property type="match status" value="1"/>
</dbReference>
<organism evidence="3 4">
    <name type="scientific">Leptospira ognonensis</name>
    <dbReference type="NCBI Taxonomy" id="2484945"/>
    <lineage>
        <taxon>Bacteria</taxon>
        <taxon>Pseudomonadati</taxon>
        <taxon>Spirochaetota</taxon>
        <taxon>Spirochaetia</taxon>
        <taxon>Leptospirales</taxon>
        <taxon>Leptospiraceae</taxon>
        <taxon>Leptospira</taxon>
    </lineage>
</organism>
<dbReference type="EMBL" id="RQGD01000045">
    <property type="protein sequence ID" value="TGL56664.1"/>
    <property type="molecule type" value="Genomic_DNA"/>
</dbReference>
<keyword evidence="4" id="KW-1185">Reference proteome</keyword>
<evidence type="ECO:0000256" key="1">
    <source>
        <dbReference type="ARBA" id="ARBA00022801"/>
    </source>
</evidence>
<proteinExistence type="predicted"/>
<dbReference type="OrthoDB" id="53505at2"/>
<reference evidence="3" key="1">
    <citation type="journal article" date="2019" name="PLoS Negl. Trop. Dis.">
        <title>Revisiting the worldwide diversity of Leptospira species in the environment.</title>
        <authorList>
            <person name="Vincent A.T."/>
            <person name="Schiettekatte O."/>
            <person name="Bourhy P."/>
            <person name="Veyrier F.J."/>
            <person name="Picardeau M."/>
        </authorList>
    </citation>
    <scope>NUCLEOTIDE SEQUENCE [LARGE SCALE GENOMIC DNA]</scope>
    <source>
        <strain evidence="3">201702476</strain>
    </source>
</reference>
<dbReference type="PANTHER" id="PTHR43798">
    <property type="entry name" value="MONOACYLGLYCEROL LIPASE"/>
    <property type="match status" value="1"/>
</dbReference>
<dbReference type="RefSeq" id="WP_135624882.1">
    <property type="nucleotide sequence ID" value="NZ_RQGD01000045.1"/>
</dbReference>